<evidence type="ECO:0000256" key="1">
    <source>
        <dbReference type="SAM" id="SignalP"/>
    </source>
</evidence>
<keyword evidence="3" id="KW-1185">Reference proteome</keyword>
<comment type="caution">
    <text evidence="2">The sequence shown here is derived from an EMBL/GenBank/DDBJ whole genome shotgun (WGS) entry which is preliminary data.</text>
</comment>
<feature type="chain" id="PRO_5046930507" evidence="1">
    <location>
        <begin position="26"/>
        <end position="276"/>
    </location>
</feature>
<evidence type="ECO:0000313" key="3">
    <source>
        <dbReference type="Proteomes" id="UP001153148"/>
    </source>
</evidence>
<protein>
    <submittedName>
        <fullName evidence="2">Uncharacterized protein</fullName>
    </submittedName>
</protein>
<dbReference type="Proteomes" id="UP001153148">
    <property type="component" value="Unassembled WGS sequence"/>
</dbReference>
<name>A0ABN7PBF0_TIMPD</name>
<keyword evidence="1" id="KW-0732">Signal</keyword>
<reference evidence="2" key="1">
    <citation type="submission" date="2021-03" db="EMBL/GenBank/DDBJ databases">
        <authorList>
            <person name="Tran Van P."/>
        </authorList>
    </citation>
    <scope>NUCLEOTIDE SEQUENCE</scope>
</reference>
<dbReference type="EMBL" id="CAJPIN010028070">
    <property type="protein sequence ID" value="CAG2063669.1"/>
    <property type="molecule type" value="Genomic_DNA"/>
</dbReference>
<organism evidence="2 3">
    <name type="scientific">Timema podura</name>
    <name type="common">Walking stick</name>
    <dbReference type="NCBI Taxonomy" id="61482"/>
    <lineage>
        <taxon>Eukaryota</taxon>
        <taxon>Metazoa</taxon>
        <taxon>Ecdysozoa</taxon>
        <taxon>Arthropoda</taxon>
        <taxon>Hexapoda</taxon>
        <taxon>Insecta</taxon>
        <taxon>Pterygota</taxon>
        <taxon>Neoptera</taxon>
        <taxon>Polyneoptera</taxon>
        <taxon>Phasmatodea</taxon>
        <taxon>Timematodea</taxon>
        <taxon>Timematoidea</taxon>
        <taxon>Timematidae</taxon>
        <taxon>Timema</taxon>
    </lineage>
</organism>
<accession>A0ABN7PBF0</accession>
<evidence type="ECO:0000313" key="2">
    <source>
        <dbReference type="EMBL" id="CAG2063669.1"/>
    </source>
</evidence>
<proteinExistence type="predicted"/>
<feature type="non-terminal residue" evidence="2">
    <location>
        <position position="276"/>
    </location>
</feature>
<sequence length="276" mass="30619">MDSVCTWWSMSTTTVITAACPRVTACNLTGDCYDFVSSCEKDFIIPQNAPIEVRIGSMLLLEPLGKPYPASLCYVSGVTRRLLLVDNYYSIFNACSLYVAWPPCIHSWSWSHFTCLPSTLLRKAKHIHALMTSSGEAISVQPFLRTAKHIHALMTSSGESISVQPRCRSGSAVRCIHSYCHIQVFYECVDEPRFLGCILREPPLLIGKKFVIATLRDPPLSDMDANGKGVGIVFDFIEILRKKFGFTYTVKVPKENIIGNKEVGVLSMVHSGVSSN</sequence>
<feature type="signal peptide" evidence="1">
    <location>
        <begin position="1"/>
        <end position="25"/>
    </location>
</feature>
<gene>
    <name evidence="2" type="ORF">TPAB3V08_LOCUS10616</name>
</gene>